<evidence type="ECO:0000256" key="7">
    <source>
        <dbReference type="ARBA" id="ARBA00022692"/>
    </source>
</evidence>
<keyword evidence="5" id="KW-0597">Phosphoprotein</keyword>
<dbReference type="InterPro" id="IPR000014">
    <property type="entry name" value="PAS"/>
</dbReference>
<evidence type="ECO:0000256" key="12">
    <source>
        <dbReference type="ARBA" id="ARBA00023012"/>
    </source>
</evidence>
<dbReference type="CDD" id="cd00130">
    <property type="entry name" value="PAS"/>
    <property type="match status" value="1"/>
</dbReference>
<accession>A0A376W0J2</accession>
<evidence type="ECO:0000256" key="10">
    <source>
        <dbReference type="ARBA" id="ARBA00022840"/>
    </source>
</evidence>
<dbReference type="AlphaFoldDB" id="A0A376W0J2"/>
<dbReference type="GO" id="GO:0005886">
    <property type="term" value="C:plasma membrane"/>
    <property type="evidence" value="ECO:0007669"/>
    <property type="project" value="UniProtKB-SubCell"/>
</dbReference>
<dbReference type="GO" id="GO:0004673">
    <property type="term" value="F:protein histidine kinase activity"/>
    <property type="evidence" value="ECO:0007669"/>
    <property type="project" value="UniProtKB-EC"/>
</dbReference>
<evidence type="ECO:0000256" key="1">
    <source>
        <dbReference type="ARBA" id="ARBA00000085"/>
    </source>
</evidence>
<evidence type="ECO:0000259" key="14">
    <source>
        <dbReference type="SMART" id="SM00091"/>
    </source>
</evidence>
<evidence type="ECO:0000256" key="3">
    <source>
        <dbReference type="ARBA" id="ARBA00012438"/>
    </source>
</evidence>
<reference evidence="15 16" key="1">
    <citation type="submission" date="2018-06" db="EMBL/GenBank/DDBJ databases">
        <authorList>
            <consortium name="Pathogen Informatics"/>
            <person name="Doyle S."/>
        </authorList>
    </citation>
    <scope>NUCLEOTIDE SEQUENCE [LARGE SCALE GENOMIC DNA]</scope>
    <source>
        <strain evidence="15 16">NCTC9081</strain>
    </source>
</reference>
<evidence type="ECO:0000256" key="11">
    <source>
        <dbReference type="ARBA" id="ARBA00022989"/>
    </source>
</evidence>
<name>A0A376W0J2_ECOLX</name>
<feature type="domain" description="PAS" evidence="14">
    <location>
        <begin position="28"/>
        <end position="98"/>
    </location>
</feature>
<comment type="catalytic activity">
    <reaction evidence="1">
        <text>ATP + protein L-histidine = ADP + protein N-phospho-L-histidine.</text>
        <dbReference type="EC" id="2.7.13.3"/>
    </reaction>
</comment>
<comment type="subcellular location">
    <subcellularLocation>
        <location evidence="2">Cell membrane</location>
        <topology evidence="2">Multi-pass membrane protein</topology>
    </subcellularLocation>
</comment>
<evidence type="ECO:0000256" key="8">
    <source>
        <dbReference type="ARBA" id="ARBA00022741"/>
    </source>
</evidence>
<evidence type="ECO:0000256" key="4">
    <source>
        <dbReference type="ARBA" id="ARBA00022475"/>
    </source>
</evidence>
<evidence type="ECO:0000256" key="9">
    <source>
        <dbReference type="ARBA" id="ARBA00022777"/>
    </source>
</evidence>
<dbReference type="Gene3D" id="3.30.450.20">
    <property type="entry name" value="PAS domain"/>
    <property type="match status" value="1"/>
</dbReference>
<proteinExistence type="predicted"/>
<evidence type="ECO:0000313" key="16">
    <source>
        <dbReference type="Proteomes" id="UP000254716"/>
    </source>
</evidence>
<evidence type="ECO:0000313" key="15">
    <source>
        <dbReference type="EMBL" id="STJ17333.1"/>
    </source>
</evidence>
<dbReference type="GO" id="GO:0005524">
    <property type="term" value="F:ATP binding"/>
    <property type="evidence" value="ECO:0007669"/>
    <property type="project" value="UniProtKB-KW"/>
</dbReference>
<dbReference type="SUPFAM" id="SSF55785">
    <property type="entry name" value="PYP-like sensor domain (PAS domain)"/>
    <property type="match status" value="1"/>
</dbReference>
<dbReference type="GO" id="GO:0000160">
    <property type="term" value="P:phosphorelay signal transduction system"/>
    <property type="evidence" value="ECO:0007669"/>
    <property type="project" value="UniProtKB-KW"/>
</dbReference>
<dbReference type="EMBL" id="UGCV01000008">
    <property type="protein sequence ID" value="STJ17333.1"/>
    <property type="molecule type" value="Genomic_DNA"/>
</dbReference>
<evidence type="ECO:0000256" key="6">
    <source>
        <dbReference type="ARBA" id="ARBA00022679"/>
    </source>
</evidence>
<keyword evidence="12" id="KW-0902">Two-component regulatory system</keyword>
<sequence length="140" mass="15637">MLLSWFLAAHIRRQMMGMEPKQIARVVRQQEALFSSVYEGLIAVDPHGYITAINRNARKMLGLSSPGRQWLGKPIAEVVRPADFFTEQIDEKRQDVVANFNGLSVIANREAIRSGDDLLGPLLAFVVKTKFPPQCATDAN</sequence>
<organism evidence="15 16">
    <name type="scientific">Escherichia coli</name>
    <dbReference type="NCBI Taxonomy" id="562"/>
    <lineage>
        <taxon>Bacteria</taxon>
        <taxon>Pseudomonadati</taxon>
        <taxon>Pseudomonadota</taxon>
        <taxon>Gammaproteobacteria</taxon>
        <taxon>Enterobacterales</taxon>
        <taxon>Enterobacteriaceae</taxon>
        <taxon>Escherichia</taxon>
    </lineage>
</organism>
<keyword evidence="6 15" id="KW-0808">Transferase</keyword>
<dbReference type="Proteomes" id="UP000254716">
    <property type="component" value="Unassembled WGS sequence"/>
</dbReference>
<dbReference type="SMART" id="SM00091">
    <property type="entry name" value="PAS"/>
    <property type="match status" value="1"/>
</dbReference>
<evidence type="ECO:0000256" key="5">
    <source>
        <dbReference type="ARBA" id="ARBA00022553"/>
    </source>
</evidence>
<dbReference type="Pfam" id="PF00989">
    <property type="entry name" value="PAS"/>
    <property type="match status" value="1"/>
</dbReference>
<gene>
    <name evidence="15" type="primary">citA_3</name>
    <name evidence="15" type="ORF">NCTC9081_02754</name>
</gene>
<keyword evidence="13" id="KW-0472">Membrane</keyword>
<keyword evidence="7" id="KW-0812">Transmembrane</keyword>
<keyword evidence="9 15" id="KW-0418">Kinase</keyword>
<keyword evidence="8" id="KW-0547">Nucleotide-binding</keyword>
<dbReference type="InterPro" id="IPR013767">
    <property type="entry name" value="PAS_fold"/>
</dbReference>
<keyword evidence="4" id="KW-1003">Cell membrane</keyword>
<dbReference type="InterPro" id="IPR035965">
    <property type="entry name" value="PAS-like_dom_sf"/>
</dbReference>
<protein>
    <recommendedName>
        <fullName evidence="3">histidine kinase</fullName>
        <ecNumber evidence="3">2.7.13.3</ecNumber>
    </recommendedName>
</protein>
<evidence type="ECO:0000256" key="2">
    <source>
        <dbReference type="ARBA" id="ARBA00004651"/>
    </source>
</evidence>
<keyword evidence="11" id="KW-1133">Transmembrane helix</keyword>
<dbReference type="GO" id="GO:0006355">
    <property type="term" value="P:regulation of DNA-templated transcription"/>
    <property type="evidence" value="ECO:0007669"/>
    <property type="project" value="InterPro"/>
</dbReference>
<dbReference type="EC" id="2.7.13.3" evidence="3"/>
<evidence type="ECO:0000256" key="13">
    <source>
        <dbReference type="ARBA" id="ARBA00023136"/>
    </source>
</evidence>
<dbReference type="FunFam" id="3.30.450.20:FF:000018">
    <property type="entry name" value="Sensor histidine kinase DcuS"/>
    <property type="match status" value="1"/>
</dbReference>
<keyword evidence="10" id="KW-0067">ATP-binding</keyword>